<feature type="domain" description="NADH:quinone oxidoreductase/Mrp antiporter transmembrane" evidence="9">
    <location>
        <begin position="123"/>
        <end position="414"/>
    </location>
</feature>
<comment type="subcellular location">
    <subcellularLocation>
        <location evidence="1">Cell membrane</location>
        <topology evidence="1">Multi-pass membrane protein</topology>
    </subcellularLocation>
    <subcellularLocation>
        <location evidence="7">Membrane</location>
        <topology evidence="7">Multi-pass membrane protein</topology>
    </subcellularLocation>
</comment>
<keyword evidence="4 7" id="KW-0812">Transmembrane</keyword>
<feature type="transmembrane region" description="Helical" evidence="8">
    <location>
        <begin position="65"/>
        <end position="91"/>
    </location>
</feature>
<evidence type="ECO:0000313" key="11">
    <source>
        <dbReference type="EMBL" id="OQB71973.1"/>
    </source>
</evidence>
<feature type="domain" description="NADH-Ubiquinone oxidoreductase (complex I) chain 5 N-terminal" evidence="10">
    <location>
        <begin position="64"/>
        <end position="97"/>
    </location>
</feature>
<evidence type="ECO:0000256" key="3">
    <source>
        <dbReference type="ARBA" id="ARBA00022475"/>
    </source>
</evidence>
<protein>
    <submittedName>
        <fullName evidence="11">Na(+)/H(+) antiporter subunit D</fullName>
    </submittedName>
</protein>
<comment type="similarity">
    <text evidence="2">Belongs to the CPA3 antiporters (TC 2.A.63) subunit D family.</text>
</comment>
<sequence length="495" mass="54020">MDNLSLFIAIPAAVAFLIPIVSHRLKWFPDVSSSVITFILFLFSLETLNHQCIYQMGGWPAPIGIIFVLDGFSSMMLIIVNLIGFMACLFSVDYMEKIYTSKLRYYSLLLLVITGMNGVILTGDLFNMFIFLEIALIASYALVGFGCGSKDLEASFKYLVINMIATYFIFLGIALLYGRFATLNMAHIVTSIQQYGTDSVVIFAFVLFFVGFGTKAAIVPFHAWVPDAYTAAPAPVSALLAGGIIKSLGIYVLMRLTYNIFGMSQVIANLFVYFGIASIIIGALMALGQWNFKRLLAYHSISHMGYIILGFGLGSPLGILGGVFHLFNHSLFKSLLFFNSGSVEYETGNLNLRKLGRLSEKMPVTSVSSLIAFFSTSGIPPFNGFWSKLIIIIAAIQAGRPFSALWVVIGSILTLAYFAKIQRYVFFGNGDEFDESQVKDIKEVPSLMRVSLIILAVLCTIGGLLAIGGVNGVFGPVVNALAGGTNQYIGEVFGK</sequence>
<evidence type="ECO:0000256" key="2">
    <source>
        <dbReference type="ARBA" id="ARBA00005346"/>
    </source>
</evidence>
<feature type="transmembrane region" description="Helical" evidence="8">
    <location>
        <begin position="159"/>
        <end position="180"/>
    </location>
</feature>
<feature type="transmembrane region" description="Helical" evidence="8">
    <location>
        <begin position="27"/>
        <end position="45"/>
    </location>
</feature>
<gene>
    <name evidence="11" type="primary">mrpD_3</name>
    <name evidence="11" type="ORF">BWX89_01533</name>
</gene>
<evidence type="ECO:0000256" key="7">
    <source>
        <dbReference type="RuleBase" id="RU000320"/>
    </source>
</evidence>
<name>A0A1V6C4X9_UNCT6</name>
<keyword evidence="3" id="KW-1003">Cell membrane</keyword>
<feature type="transmembrane region" description="Helical" evidence="8">
    <location>
        <begin position="236"/>
        <end position="258"/>
    </location>
</feature>
<dbReference type="InterPro" id="IPR001750">
    <property type="entry name" value="ND/Mrp_TM"/>
</dbReference>
<dbReference type="PANTHER" id="PTHR42703:SF1">
    <property type="entry name" value="NA(+)_H(+) ANTIPORTER SUBUNIT D1"/>
    <property type="match status" value="1"/>
</dbReference>
<feature type="transmembrane region" description="Helical" evidence="8">
    <location>
        <begin position="304"/>
        <end position="327"/>
    </location>
</feature>
<evidence type="ECO:0000259" key="9">
    <source>
        <dbReference type="Pfam" id="PF00361"/>
    </source>
</evidence>
<evidence type="ECO:0000256" key="8">
    <source>
        <dbReference type="SAM" id="Phobius"/>
    </source>
</evidence>
<keyword evidence="6 8" id="KW-0472">Membrane</keyword>
<dbReference type="InterPro" id="IPR050586">
    <property type="entry name" value="CPA3_Na-H_Antiporter_D"/>
</dbReference>
<dbReference type="Proteomes" id="UP000485562">
    <property type="component" value="Unassembled WGS sequence"/>
</dbReference>
<dbReference type="EMBL" id="MWDQ01000146">
    <property type="protein sequence ID" value="OQB71973.1"/>
    <property type="molecule type" value="Genomic_DNA"/>
</dbReference>
<dbReference type="Pfam" id="PF00361">
    <property type="entry name" value="Proton_antipo_M"/>
    <property type="match status" value="1"/>
</dbReference>
<feature type="transmembrane region" description="Helical" evidence="8">
    <location>
        <begin position="452"/>
        <end position="474"/>
    </location>
</feature>
<dbReference type="PRINTS" id="PR01434">
    <property type="entry name" value="NADHDHGNASE5"/>
</dbReference>
<keyword evidence="5 8" id="KW-1133">Transmembrane helix</keyword>
<dbReference type="AlphaFoldDB" id="A0A1V6C4X9"/>
<accession>A0A1V6C4X9</accession>
<dbReference type="Pfam" id="PF00662">
    <property type="entry name" value="Proton_antipo_N"/>
    <property type="match status" value="1"/>
</dbReference>
<organism evidence="11">
    <name type="scientific">candidate division TA06 bacterium ADurb.Bin131</name>
    <dbReference type="NCBI Taxonomy" id="1852827"/>
    <lineage>
        <taxon>Bacteria</taxon>
        <taxon>Bacteria division TA06</taxon>
    </lineage>
</organism>
<evidence type="ECO:0000256" key="1">
    <source>
        <dbReference type="ARBA" id="ARBA00004651"/>
    </source>
</evidence>
<evidence type="ECO:0000259" key="10">
    <source>
        <dbReference type="Pfam" id="PF00662"/>
    </source>
</evidence>
<feature type="transmembrane region" description="Helical" evidence="8">
    <location>
        <begin position="6"/>
        <end position="22"/>
    </location>
</feature>
<dbReference type="InterPro" id="IPR001516">
    <property type="entry name" value="Proton_antipo_N"/>
</dbReference>
<reference evidence="11" key="1">
    <citation type="submission" date="2017-02" db="EMBL/GenBank/DDBJ databases">
        <title>Delving into the versatile metabolic prowess of the omnipresent phylum Bacteroidetes.</title>
        <authorList>
            <person name="Nobu M.K."/>
            <person name="Mei R."/>
            <person name="Narihiro T."/>
            <person name="Kuroda K."/>
            <person name="Liu W.-T."/>
        </authorList>
    </citation>
    <scope>NUCLEOTIDE SEQUENCE</scope>
    <source>
        <strain evidence="11">ADurb.Bin131</strain>
    </source>
</reference>
<proteinExistence type="inferred from homology"/>
<comment type="caution">
    <text evidence="11">The sequence shown here is derived from an EMBL/GenBank/DDBJ whole genome shotgun (WGS) entry which is preliminary data.</text>
</comment>
<feature type="transmembrane region" description="Helical" evidence="8">
    <location>
        <begin position="200"/>
        <end position="224"/>
    </location>
</feature>
<feature type="transmembrane region" description="Helical" evidence="8">
    <location>
        <begin position="103"/>
        <end position="122"/>
    </location>
</feature>
<feature type="transmembrane region" description="Helical" evidence="8">
    <location>
        <begin position="270"/>
        <end position="292"/>
    </location>
</feature>
<evidence type="ECO:0000256" key="5">
    <source>
        <dbReference type="ARBA" id="ARBA00022989"/>
    </source>
</evidence>
<evidence type="ECO:0000256" key="6">
    <source>
        <dbReference type="ARBA" id="ARBA00023136"/>
    </source>
</evidence>
<dbReference type="GO" id="GO:0005886">
    <property type="term" value="C:plasma membrane"/>
    <property type="evidence" value="ECO:0007669"/>
    <property type="project" value="UniProtKB-SubCell"/>
</dbReference>
<evidence type="ECO:0000256" key="4">
    <source>
        <dbReference type="ARBA" id="ARBA00022692"/>
    </source>
</evidence>
<dbReference type="PANTHER" id="PTHR42703">
    <property type="entry name" value="NADH DEHYDROGENASE"/>
    <property type="match status" value="1"/>
</dbReference>
<feature type="transmembrane region" description="Helical" evidence="8">
    <location>
        <begin position="389"/>
        <end position="418"/>
    </location>
</feature>